<comment type="caution">
    <text evidence="1">The sequence shown here is derived from an EMBL/GenBank/DDBJ whole genome shotgun (WGS) entry which is preliminary data.</text>
</comment>
<sequence length="122" mass="13084">MALLEAGGGVCRAEEIEHYGAMVDRHAGIDECLACHDGSIAKEAVYCLEECSFMSPHSVMRRYPPPGRGAAYRPAESLREAGIALVDGMVVCVSCHNLSNPPPYHLAVDNGASRLCLSCHIQ</sequence>
<dbReference type="SUPFAM" id="SSF48695">
    <property type="entry name" value="Multiheme cytochromes"/>
    <property type="match status" value="1"/>
</dbReference>
<organism evidence="1">
    <name type="scientific">Geobacter metallireducens</name>
    <dbReference type="NCBI Taxonomy" id="28232"/>
    <lineage>
        <taxon>Bacteria</taxon>
        <taxon>Pseudomonadati</taxon>
        <taxon>Thermodesulfobacteriota</taxon>
        <taxon>Desulfuromonadia</taxon>
        <taxon>Geobacterales</taxon>
        <taxon>Geobacteraceae</taxon>
        <taxon>Geobacter</taxon>
    </lineage>
</organism>
<name>A0A831UGV1_GEOME</name>
<gene>
    <name evidence="1" type="ORF">ENQ87_15380</name>
</gene>
<evidence type="ECO:0000313" key="1">
    <source>
        <dbReference type="EMBL" id="HEN43715.1"/>
    </source>
</evidence>
<accession>A0A831UGV1</accession>
<dbReference type="AlphaFoldDB" id="A0A831UGV1"/>
<dbReference type="InterPro" id="IPR036280">
    <property type="entry name" value="Multihaem_cyt_sf"/>
</dbReference>
<proteinExistence type="predicted"/>
<protein>
    <submittedName>
        <fullName evidence="1">Cytochrome C</fullName>
    </submittedName>
</protein>
<dbReference type="EMBL" id="DSOV01000073">
    <property type="protein sequence ID" value="HEN43715.1"/>
    <property type="molecule type" value="Genomic_DNA"/>
</dbReference>
<reference evidence="1" key="1">
    <citation type="journal article" date="2020" name="mSystems">
        <title>Genome- and Community-Level Interaction Insights into Carbon Utilization and Element Cycling Functions of Hydrothermarchaeota in Hydrothermal Sediment.</title>
        <authorList>
            <person name="Zhou Z."/>
            <person name="Liu Y."/>
            <person name="Xu W."/>
            <person name="Pan J."/>
            <person name="Luo Z.H."/>
            <person name="Li M."/>
        </authorList>
    </citation>
    <scope>NUCLEOTIDE SEQUENCE [LARGE SCALE GENOMIC DNA]</scope>
    <source>
        <strain evidence="1">SpSt-349</strain>
    </source>
</reference>